<dbReference type="PANTHER" id="PTHR33165">
    <property type="entry name" value="F-BOX DOMAIN CONTAINING PROTEIN-LIKE-RELATED"/>
    <property type="match status" value="1"/>
</dbReference>
<dbReference type="EMBL" id="CP144750">
    <property type="protein sequence ID" value="WVZ78800.1"/>
    <property type="molecule type" value="Genomic_DNA"/>
</dbReference>
<keyword evidence="3" id="KW-1185">Reference proteome</keyword>
<dbReference type="InterPro" id="IPR005174">
    <property type="entry name" value="KIB1-4_b-propeller"/>
</dbReference>
<evidence type="ECO:0000313" key="3">
    <source>
        <dbReference type="Proteomes" id="UP001341281"/>
    </source>
</evidence>
<accession>A0AAQ3TWJ7</accession>
<dbReference type="AlphaFoldDB" id="A0AAQ3TWJ7"/>
<organism evidence="2 3">
    <name type="scientific">Paspalum notatum var. saurae</name>
    <dbReference type="NCBI Taxonomy" id="547442"/>
    <lineage>
        <taxon>Eukaryota</taxon>
        <taxon>Viridiplantae</taxon>
        <taxon>Streptophyta</taxon>
        <taxon>Embryophyta</taxon>
        <taxon>Tracheophyta</taxon>
        <taxon>Spermatophyta</taxon>
        <taxon>Magnoliopsida</taxon>
        <taxon>Liliopsida</taxon>
        <taxon>Poales</taxon>
        <taxon>Poaceae</taxon>
        <taxon>PACMAD clade</taxon>
        <taxon>Panicoideae</taxon>
        <taxon>Andropogonodae</taxon>
        <taxon>Paspaleae</taxon>
        <taxon>Paspalinae</taxon>
        <taxon>Paspalum</taxon>
    </lineage>
</organism>
<sequence>MATASGPCWSSLPSDLVNLVAGCFVDSADIDCYMDLRAVCRNWRAATADPRNTLDPCFRPRNWVMLQDQDKYDVGRLMVNTATGRFLRKKIPMLDGYCVVCCTADGLLVLADWGARHLACVLNPLTGYMVRFKAPMRDGVFAAAVSTGGGSSPPTLLLYCYCNDDGRRKLYRATPDSESFTRYKKYTYPLAKKAVVGCFSVERCEGGDSLPAFLPAPVANKITDLMAPFAAADAEPDAESPNRCFMVESAGETLVVFKLGNRVEVFKMCGDGTALEPVNSIGNRSIFLGGCFRCLSLDADNFPSIEPNCIYSVDGLGSPSIQVFDLKAKGQGQSATGAAAPSADWPAFLCNTTPGNGYPITIIQLLAIYTLPHQAALLSKLVKKEEEILEALMEGNFPKAEALYQALRQGGV</sequence>
<gene>
    <name evidence="2" type="ORF">U9M48_026451</name>
</gene>
<feature type="domain" description="KIB1-4 beta-propeller" evidence="1">
    <location>
        <begin position="98"/>
        <end position="325"/>
    </location>
</feature>
<dbReference type="Pfam" id="PF03478">
    <property type="entry name" value="Beta-prop_KIB1-4"/>
    <property type="match status" value="1"/>
</dbReference>
<name>A0AAQ3TWJ7_PASNO</name>
<dbReference type="PANTHER" id="PTHR33165:SF100">
    <property type="entry name" value="DUF295 DOMAIN-CONTAINING PROTEIN"/>
    <property type="match status" value="1"/>
</dbReference>
<reference evidence="2 3" key="1">
    <citation type="submission" date="2024-02" db="EMBL/GenBank/DDBJ databases">
        <title>High-quality chromosome-scale genome assembly of Pensacola bahiagrass (Paspalum notatum Flugge var. saurae).</title>
        <authorList>
            <person name="Vega J.M."/>
            <person name="Podio M."/>
            <person name="Orjuela J."/>
            <person name="Siena L.A."/>
            <person name="Pessino S.C."/>
            <person name="Combes M.C."/>
            <person name="Mariac C."/>
            <person name="Albertini E."/>
            <person name="Pupilli F."/>
            <person name="Ortiz J.P.A."/>
            <person name="Leblanc O."/>
        </authorList>
    </citation>
    <scope>NUCLEOTIDE SEQUENCE [LARGE SCALE GENOMIC DNA]</scope>
    <source>
        <strain evidence="2">R1</strain>
        <tissue evidence="2">Leaf</tissue>
    </source>
</reference>
<proteinExistence type="predicted"/>
<protein>
    <recommendedName>
        <fullName evidence="1">KIB1-4 beta-propeller domain-containing protein</fullName>
    </recommendedName>
</protein>
<evidence type="ECO:0000259" key="1">
    <source>
        <dbReference type="Pfam" id="PF03478"/>
    </source>
</evidence>
<evidence type="ECO:0000313" key="2">
    <source>
        <dbReference type="EMBL" id="WVZ78800.1"/>
    </source>
</evidence>
<dbReference type="Proteomes" id="UP001341281">
    <property type="component" value="Chromosome 06"/>
</dbReference>